<keyword evidence="5" id="KW-0808">Transferase</keyword>
<name>A0A381TXQ6_9ZZZZ</name>
<keyword evidence="4" id="KW-0441">Lipid A biosynthesis</keyword>
<evidence type="ECO:0000256" key="6">
    <source>
        <dbReference type="ARBA" id="ARBA00022741"/>
    </source>
</evidence>
<evidence type="ECO:0000256" key="1">
    <source>
        <dbReference type="ARBA" id="ARBA00004870"/>
    </source>
</evidence>
<dbReference type="GO" id="GO:0009244">
    <property type="term" value="P:lipopolysaccharide core region biosynthetic process"/>
    <property type="evidence" value="ECO:0007669"/>
    <property type="project" value="TreeGrafter"/>
</dbReference>
<dbReference type="InterPro" id="IPR003758">
    <property type="entry name" value="LpxK"/>
</dbReference>
<dbReference type="Pfam" id="PF02606">
    <property type="entry name" value="LpxK"/>
    <property type="match status" value="1"/>
</dbReference>
<dbReference type="GO" id="GO:0005524">
    <property type="term" value="F:ATP binding"/>
    <property type="evidence" value="ECO:0007669"/>
    <property type="project" value="UniProtKB-KW"/>
</dbReference>
<dbReference type="GO" id="GO:0009029">
    <property type="term" value="F:lipid-A 4'-kinase activity"/>
    <property type="evidence" value="ECO:0007669"/>
    <property type="project" value="UniProtKB-EC"/>
</dbReference>
<evidence type="ECO:0000256" key="9">
    <source>
        <dbReference type="ARBA" id="ARBA00023098"/>
    </source>
</evidence>
<comment type="pathway">
    <text evidence="1">Glycolipid biosynthesis; lipid IV(A) biosynthesis; lipid IV(A) from (3R)-3-hydroxytetradecanoyl-[acyl-carrier-protein] and UDP-N-acetyl-alpha-D-glucosamine: step 6/6.</text>
</comment>
<keyword evidence="7" id="KW-0418">Kinase</keyword>
<keyword evidence="3" id="KW-0444">Lipid biosynthesis</keyword>
<dbReference type="GO" id="GO:0005886">
    <property type="term" value="C:plasma membrane"/>
    <property type="evidence" value="ECO:0007669"/>
    <property type="project" value="TreeGrafter"/>
</dbReference>
<keyword evidence="6" id="KW-0547">Nucleotide-binding</keyword>
<sequence>MLIKAGYKPHFISKGYAGLIKKSTLVQSWHSATSVGDESILLSEVAPTWNGTDRINSSKLAKKEGADCLIMDDGFQNPTIQKDFSIIVINAAQEFGNKRVMPSGPLRESINRGLSRTNLIVVVGEISNELKQTIPENIPIIEAKFEIKKENKNFKGQNITAFAGIAYPEKFFISLEEQGGKIVRQITYPDHYIYTENDLLTLAETANKTKSILVSTQKDNVRIPKPYRSLVNTLEGEIVFENEDLLIKILTNVIENYF</sequence>
<keyword evidence="9" id="KW-0443">Lipid metabolism</keyword>
<dbReference type="PANTHER" id="PTHR42724">
    <property type="entry name" value="TETRAACYLDISACCHARIDE 4'-KINASE"/>
    <property type="match status" value="1"/>
</dbReference>
<evidence type="ECO:0000313" key="10">
    <source>
        <dbReference type="EMBL" id="SVA20231.1"/>
    </source>
</evidence>
<evidence type="ECO:0000256" key="3">
    <source>
        <dbReference type="ARBA" id="ARBA00022516"/>
    </source>
</evidence>
<evidence type="ECO:0000256" key="5">
    <source>
        <dbReference type="ARBA" id="ARBA00022679"/>
    </source>
</evidence>
<evidence type="ECO:0000256" key="8">
    <source>
        <dbReference type="ARBA" id="ARBA00022840"/>
    </source>
</evidence>
<dbReference type="GO" id="GO:0009245">
    <property type="term" value="P:lipid A biosynthetic process"/>
    <property type="evidence" value="ECO:0007669"/>
    <property type="project" value="UniProtKB-KW"/>
</dbReference>
<keyword evidence="8" id="KW-0067">ATP-binding</keyword>
<dbReference type="AlphaFoldDB" id="A0A381TXQ6"/>
<evidence type="ECO:0000256" key="2">
    <source>
        <dbReference type="ARBA" id="ARBA00012071"/>
    </source>
</evidence>
<dbReference type="PANTHER" id="PTHR42724:SF1">
    <property type="entry name" value="TETRAACYLDISACCHARIDE 4'-KINASE, MITOCHONDRIAL-RELATED"/>
    <property type="match status" value="1"/>
</dbReference>
<reference evidence="10" key="1">
    <citation type="submission" date="2018-05" db="EMBL/GenBank/DDBJ databases">
        <authorList>
            <person name="Lanie J.A."/>
            <person name="Ng W.-L."/>
            <person name="Kazmierczak K.M."/>
            <person name="Andrzejewski T.M."/>
            <person name="Davidsen T.M."/>
            <person name="Wayne K.J."/>
            <person name="Tettelin H."/>
            <person name="Glass J.I."/>
            <person name="Rusch D."/>
            <person name="Podicherti R."/>
            <person name="Tsui H.-C.T."/>
            <person name="Winkler M.E."/>
        </authorList>
    </citation>
    <scope>NUCLEOTIDE SEQUENCE</scope>
</reference>
<proteinExistence type="predicted"/>
<gene>
    <name evidence="10" type="ORF">METZ01_LOCUS73085</name>
</gene>
<dbReference type="NCBIfam" id="TIGR00682">
    <property type="entry name" value="lpxK"/>
    <property type="match status" value="1"/>
</dbReference>
<protein>
    <recommendedName>
        <fullName evidence="2">tetraacyldisaccharide 4'-kinase</fullName>
        <ecNumber evidence="2">2.7.1.130</ecNumber>
    </recommendedName>
</protein>
<evidence type="ECO:0000256" key="7">
    <source>
        <dbReference type="ARBA" id="ARBA00022777"/>
    </source>
</evidence>
<accession>A0A381TXQ6</accession>
<dbReference type="UniPathway" id="UPA00359">
    <property type="reaction ID" value="UER00482"/>
</dbReference>
<dbReference type="EMBL" id="UINC01005270">
    <property type="protein sequence ID" value="SVA20231.1"/>
    <property type="molecule type" value="Genomic_DNA"/>
</dbReference>
<evidence type="ECO:0000256" key="4">
    <source>
        <dbReference type="ARBA" id="ARBA00022556"/>
    </source>
</evidence>
<dbReference type="EC" id="2.7.1.130" evidence="2"/>
<organism evidence="10">
    <name type="scientific">marine metagenome</name>
    <dbReference type="NCBI Taxonomy" id="408172"/>
    <lineage>
        <taxon>unclassified sequences</taxon>
        <taxon>metagenomes</taxon>
        <taxon>ecological metagenomes</taxon>
    </lineage>
</organism>